<dbReference type="PRINTS" id="PR00412">
    <property type="entry name" value="EPOXHYDRLASE"/>
</dbReference>
<evidence type="ECO:0000256" key="3">
    <source>
        <dbReference type="ARBA" id="ARBA00022801"/>
    </source>
</evidence>
<dbReference type="InterPro" id="IPR029058">
    <property type="entry name" value="AB_hydrolase_fold"/>
</dbReference>
<dbReference type="InterPro" id="IPR016292">
    <property type="entry name" value="Epoxide_hydrolase"/>
</dbReference>
<accession>A0A2K8Z1F0</accession>
<protein>
    <submittedName>
        <fullName evidence="6">Multidrug MFS transporter</fullName>
    </submittedName>
</protein>
<dbReference type="GO" id="GO:0097176">
    <property type="term" value="P:epoxide metabolic process"/>
    <property type="evidence" value="ECO:0007669"/>
    <property type="project" value="TreeGrafter"/>
</dbReference>
<dbReference type="GO" id="GO:0004301">
    <property type="term" value="F:epoxide hydrolase activity"/>
    <property type="evidence" value="ECO:0007669"/>
    <property type="project" value="TreeGrafter"/>
</dbReference>
<dbReference type="PANTHER" id="PTHR21661:SF35">
    <property type="entry name" value="EPOXIDE HYDROLASE"/>
    <property type="match status" value="1"/>
</dbReference>
<reference evidence="6 7" key="1">
    <citation type="submission" date="2017-11" db="EMBL/GenBank/DDBJ databases">
        <title>Taxonomic description and genome sequences of Spirosoma HA7 sp. nov., isolated from pollen microhabitat of Corylus avellana.</title>
        <authorList>
            <person name="Ambika Manirajan B."/>
            <person name="Suarez C."/>
            <person name="Ratering S."/>
            <person name="Geissler-Plaum R."/>
            <person name="Cardinale M."/>
            <person name="Sylvia S."/>
        </authorList>
    </citation>
    <scope>NUCLEOTIDE SEQUENCE [LARGE SCALE GENOMIC DNA]</scope>
    <source>
        <strain evidence="6 7">HA7</strain>
    </source>
</reference>
<dbReference type="EMBL" id="CP025096">
    <property type="protein sequence ID" value="AUD03722.1"/>
    <property type="molecule type" value="Genomic_DNA"/>
</dbReference>
<dbReference type="Pfam" id="PF06441">
    <property type="entry name" value="EHN"/>
    <property type="match status" value="1"/>
</dbReference>
<dbReference type="RefSeq" id="WP_100989789.1">
    <property type="nucleotide sequence ID" value="NZ_CP025096.1"/>
</dbReference>
<dbReference type="InterPro" id="IPR000639">
    <property type="entry name" value="Epox_hydrolase-like"/>
</dbReference>
<feature type="active site" description="Proton acceptor" evidence="4">
    <location>
        <position position="359"/>
    </location>
</feature>
<feature type="active site" description="Proton donor" evidence="4">
    <location>
        <position position="306"/>
    </location>
</feature>
<evidence type="ECO:0000259" key="5">
    <source>
        <dbReference type="Pfam" id="PF06441"/>
    </source>
</evidence>
<dbReference type="KEGG" id="spir:CWM47_18945"/>
<dbReference type="Proteomes" id="UP000232883">
    <property type="component" value="Chromosome"/>
</dbReference>
<dbReference type="PIRSF" id="PIRSF001112">
    <property type="entry name" value="Epoxide_hydrolase"/>
    <property type="match status" value="1"/>
</dbReference>
<dbReference type="InterPro" id="IPR010497">
    <property type="entry name" value="Epoxide_hydro_N"/>
</dbReference>
<organism evidence="6 7">
    <name type="scientific">Spirosoma pollinicola</name>
    <dbReference type="NCBI Taxonomy" id="2057025"/>
    <lineage>
        <taxon>Bacteria</taxon>
        <taxon>Pseudomonadati</taxon>
        <taxon>Bacteroidota</taxon>
        <taxon>Cytophagia</taxon>
        <taxon>Cytophagales</taxon>
        <taxon>Cytophagaceae</taxon>
        <taxon>Spirosoma</taxon>
    </lineage>
</organism>
<sequence>MELQPFRISIQQQTLDDLRERLAHTRWPDEINGAGWSYGTNLAYLKELTDYWQHHFDWRKQETMLNQLHQAKTTIDGLGVHFIHEHGKGPKPLPIILSHGWPDSFFRMYKLIPLLTDPEANGGSAEDAFDVVVPSIPGYGFSDRPKEKGFNQQRIAEIFSQLMTQVLGYPKFGAHGGDWGSSITEQIAFAHPDSLVGIHLTDIPFMHLFTVKPDDLTPEEQAYMKAGQAWQMSEGAYALIQSTKPQTLAYGLSDSPVGLLAWILEKFHIWSDTNGDVESKFTKDELLTNATIYWVTETINSANRLYYESQHNPPQTGASRTDVPTGIALFPKDLIKPPKAFADRFFNVQRWTEMSKGGHFAALEEPELLAEDIRAFFRPLRSGV</sequence>
<evidence type="ECO:0000256" key="2">
    <source>
        <dbReference type="ARBA" id="ARBA00022797"/>
    </source>
</evidence>
<dbReference type="PANTHER" id="PTHR21661">
    <property type="entry name" value="EPOXIDE HYDROLASE 1-RELATED"/>
    <property type="match status" value="1"/>
</dbReference>
<comment type="similarity">
    <text evidence="1">Belongs to the peptidase S33 family.</text>
</comment>
<name>A0A2K8Z1F0_9BACT</name>
<evidence type="ECO:0000256" key="1">
    <source>
        <dbReference type="ARBA" id="ARBA00010088"/>
    </source>
</evidence>
<evidence type="ECO:0000256" key="4">
    <source>
        <dbReference type="PIRSR" id="PIRSR001112-1"/>
    </source>
</evidence>
<dbReference type="Gene3D" id="3.40.50.1820">
    <property type="entry name" value="alpha/beta hydrolase"/>
    <property type="match status" value="1"/>
</dbReference>
<evidence type="ECO:0000313" key="6">
    <source>
        <dbReference type="EMBL" id="AUD03722.1"/>
    </source>
</evidence>
<dbReference type="AlphaFoldDB" id="A0A2K8Z1F0"/>
<keyword evidence="7" id="KW-1185">Reference proteome</keyword>
<dbReference type="SUPFAM" id="SSF53474">
    <property type="entry name" value="alpha/beta-Hydrolases"/>
    <property type="match status" value="1"/>
</dbReference>
<feature type="domain" description="Epoxide hydrolase N-terminal" evidence="5">
    <location>
        <begin position="4"/>
        <end position="107"/>
    </location>
</feature>
<gene>
    <name evidence="6" type="ORF">CWM47_18945</name>
</gene>
<evidence type="ECO:0000313" key="7">
    <source>
        <dbReference type="Proteomes" id="UP000232883"/>
    </source>
</evidence>
<keyword evidence="3" id="KW-0378">Hydrolase</keyword>
<dbReference type="OrthoDB" id="9780765at2"/>
<keyword evidence="2" id="KW-0058">Aromatic hydrocarbons catabolism</keyword>
<proteinExistence type="inferred from homology"/>
<feature type="active site" description="Nucleophile" evidence="4">
    <location>
        <position position="178"/>
    </location>
</feature>